<proteinExistence type="predicted"/>
<evidence type="ECO:0000259" key="1">
    <source>
        <dbReference type="Pfam" id="PF01408"/>
    </source>
</evidence>
<gene>
    <name evidence="2" type="ORF">AA309_00975</name>
</gene>
<dbReference type="InterPro" id="IPR036291">
    <property type="entry name" value="NAD(P)-bd_dom_sf"/>
</dbReference>
<dbReference type="OrthoDB" id="9813657at2"/>
<dbReference type="PATRIC" id="fig|1225564.3.peg.4108"/>
<dbReference type="InterPro" id="IPR050463">
    <property type="entry name" value="Gfo/Idh/MocA_oxidrdct_glycsds"/>
</dbReference>
<sequence length="311" mass="34618">MTPHKIGIIGLGKIAQDQHLPVIRANSNFELLAVSSQRGIAPEDARYSFQDYRDLLGLKDVEAVAICTPPQVRHHIAREALLAGKSVLLEKPPAATLSELEDLRQLAHKVGKTLFTTWHSQYNKAVEEAKKALAGWSIKRLQVTWKEDVRHWHPGQQWIWAAGGFGVFDPGINALSIVTRIMPEPVFIKAANLEFPANRDAPIAATLQFQTGHTDGNLQAVFDWRQTGPQSWDIEVETEAGFALKLAHGGSCLEIDGRLVVKEEPAEYQGIYRRFDALLTIGRSEVDDAPFRLVADAFMVGKRVQVEAFEE</sequence>
<dbReference type="Proteomes" id="UP000035489">
    <property type="component" value="Unassembled WGS sequence"/>
</dbReference>
<dbReference type="InterPro" id="IPR000683">
    <property type="entry name" value="Gfo/Idh/MocA-like_OxRdtase_N"/>
</dbReference>
<feature type="domain" description="Gfo/Idh/MocA-like oxidoreductase N-terminal" evidence="1">
    <location>
        <begin position="5"/>
        <end position="115"/>
    </location>
</feature>
<evidence type="ECO:0000313" key="2">
    <source>
        <dbReference type="EMBL" id="KLK94810.1"/>
    </source>
</evidence>
<dbReference type="Pfam" id="PF01408">
    <property type="entry name" value="GFO_IDH_MocA"/>
    <property type="match status" value="1"/>
</dbReference>
<evidence type="ECO:0000313" key="3">
    <source>
        <dbReference type="Proteomes" id="UP000035489"/>
    </source>
</evidence>
<dbReference type="AlphaFoldDB" id="A0A0H1RHY4"/>
<protein>
    <submittedName>
        <fullName evidence="2">Galactose 1-dehydrogenase</fullName>
    </submittedName>
</protein>
<dbReference type="PANTHER" id="PTHR43818">
    <property type="entry name" value="BCDNA.GH03377"/>
    <property type="match status" value="1"/>
</dbReference>
<comment type="caution">
    <text evidence="2">The sequence shown here is derived from an EMBL/GenBank/DDBJ whole genome shotgun (WGS) entry which is preliminary data.</text>
</comment>
<dbReference type="GO" id="GO:0000166">
    <property type="term" value="F:nucleotide binding"/>
    <property type="evidence" value="ECO:0007669"/>
    <property type="project" value="InterPro"/>
</dbReference>
<dbReference type="STRING" id="1225564.AA309_00975"/>
<dbReference type="EMBL" id="LCYG01000004">
    <property type="protein sequence ID" value="KLK94810.1"/>
    <property type="molecule type" value="Genomic_DNA"/>
</dbReference>
<dbReference type="PANTHER" id="PTHR43818:SF7">
    <property type="entry name" value="DEHYDROGENASE"/>
    <property type="match status" value="1"/>
</dbReference>
<keyword evidence="3" id="KW-1185">Reference proteome</keyword>
<dbReference type="SUPFAM" id="SSF51735">
    <property type="entry name" value="NAD(P)-binding Rossmann-fold domains"/>
    <property type="match status" value="1"/>
</dbReference>
<accession>A0A0H1RHY4</accession>
<name>A0A0H1RHY4_9HYPH</name>
<dbReference type="RefSeq" id="WP_047187116.1">
    <property type="nucleotide sequence ID" value="NZ_LCYG01000004.1"/>
</dbReference>
<dbReference type="Gene3D" id="3.30.360.10">
    <property type="entry name" value="Dihydrodipicolinate Reductase, domain 2"/>
    <property type="match status" value="1"/>
</dbReference>
<organism evidence="2 3">
    <name type="scientific">Microvirga vignae</name>
    <dbReference type="NCBI Taxonomy" id="1225564"/>
    <lineage>
        <taxon>Bacteria</taxon>
        <taxon>Pseudomonadati</taxon>
        <taxon>Pseudomonadota</taxon>
        <taxon>Alphaproteobacteria</taxon>
        <taxon>Hyphomicrobiales</taxon>
        <taxon>Methylobacteriaceae</taxon>
        <taxon>Microvirga</taxon>
    </lineage>
</organism>
<reference evidence="2 3" key="1">
    <citation type="submission" date="2015-05" db="EMBL/GenBank/DDBJ databases">
        <title>Draft genome sequence of Microvirga vignae strain BR3299, a novel nitrogen fixing bacteria isolated from Brazil semi-aired region.</title>
        <authorList>
            <person name="Zilli J.E."/>
            <person name="Passos S.R."/>
            <person name="Leite J."/>
            <person name="Baldani J.I."/>
            <person name="Xavier G.R."/>
            <person name="Rumjaneck N.G."/>
            <person name="Simoes-Araujo J.L."/>
        </authorList>
    </citation>
    <scope>NUCLEOTIDE SEQUENCE [LARGE SCALE GENOMIC DNA]</scope>
    <source>
        <strain evidence="2 3">BR3299</strain>
    </source>
</reference>
<dbReference type="Gene3D" id="3.40.50.720">
    <property type="entry name" value="NAD(P)-binding Rossmann-like Domain"/>
    <property type="match status" value="1"/>
</dbReference>